<dbReference type="InterPro" id="IPR039538">
    <property type="entry name" value="BetI_C"/>
</dbReference>
<accession>A0A543DZC3</accession>
<evidence type="ECO:0000256" key="2">
    <source>
        <dbReference type="ARBA" id="ARBA00023015"/>
    </source>
</evidence>
<dbReference type="SUPFAM" id="SSF46689">
    <property type="entry name" value="Homeodomain-like"/>
    <property type="match status" value="1"/>
</dbReference>
<evidence type="ECO:0000256" key="4">
    <source>
        <dbReference type="ARBA" id="ARBA00023163"/>
    </source>
</evidence>
<dbReference type="InterPro" id="IPR036271">
    <property type="entry name" value="Tet_transcr_reg_TetR-rel_C_sf"/>
</dbReference>
<dbReference type="Proteomes" id="UP000315677">
    <property type="component" value="Unassembled WGS sequence"/>
</dbReference>
<proteinExistence type="predicted"/>
<dbReference type="InterPro" id="IPR009057">
    <property type="entry name" value="Homeodomain-like_sf"/>
</dbReference>
<keyword evidence="2" id="KW-0805">Transcription regulation</keyword>
<feature type="DNA-binding region" description="H-T-H motif" evidence="5">
    <location>
        <begin position="31"/>
        <end position="50"/>
    </location>
</feature>
<keyword evidence="4" id="KW-0804">Transcription</keyword>
<dbReference type="EMBL" id="VFPA01000001">
    <property type="protein sequence ID" value="TQM14675.1"/>
    <property type="molecule type" value="Genomic_DNA"/>
</dbReference>
<evidence type="ECO:0000256" key="1">
    <source>
        <dbReference type="ARBA" id="ARBA00022491"/>
    </source>
</evidence>
<dbReference type="PANTHER" id="PTHR30055:SF226">
    <property type="entry name" value="HTH-TYPE TRANSCRIPTIONAL REGULATOR PKSA"/>
    <property type="match status" value="1"/>
</dbReference>
<evidence type="ECO:0000256" key="3">
    <source>
        <dbReference type="ARBA" id="ARBA00023125"/>
    </source>
</evidence>
<dbReference type="Pfam" id="PF13977">
    <property type="entry name" value="TetR_C_6"/>
    <property type="match status" value="1"/>
</dbReference>
<keyword evidence="8" id="KW-1185">Reference proteome</keyword>
<evidence type="ECO:0000256" key="5">
    <source>
        <dbReference type="PROSITE-ProRule" id="PRU00335"/>
    </source>
</evidence>
<evidence type="ECO:0000259" key="6">
    <source>
        <dbReference type="PROSITE" id="PS50977"/>
    </source>
</evidence>
<dbReference type="PRINTS" id="PR00455">
    <property type="entry name" value="HTHTETR"/>
</dbReference>
<evidence type="ECO:0000313" key="7">
    <source>
        <dbReference type="EMBL" id="TQM14675.1"/>
    </source>
</evidence>
<evidence type="ECO:0000313" key="8">
    <source>
        <dbReference type="Proteomes" id="UP000315677"/>
    </source>
</evidence>
<dbReference type="PANTHER" id="PTHR30055">
    <property type="entry name" value="HTH-TYPE TRANSCRIPTIONAL REGULATOR RUTR"/>
    <property type="match status" value="1"/>
</dbReference>
<comment type="caution">
    <text evidence="7">The sequence shown here is derived from an EMBL/GenBank/DDBJ whole genome shotgun (WGS) entry which is preliminary data.</text>
</comment>
<dbReference type="Gene3D" id="1.10.357.10">
    <property type="entry name" value="Tetracycline Repressor, domain 2"/>
    <property type="match status" value="1"/>
</dbReference>
<dbReference type="SUPFAM" id="SSF48498">
    <property type="entry name" value="Tetracyclin repressor-like, C-terminal domain"/>
    <property type="match status" value="1"/>
</dbReference>
<gene>
    <name evidence="7" type="ORF">FB558_1449</name>
</gene>
<name>A0A543DZC3_9PSEU</name>
<dbReference type="InterPro" id="IPR050109">
    <property type="entry name" value="HTH-type_TetR-like_transc_reg"/>
</dbReference>
<dbReference type="RefSeq" id="WP_142049320.1">
    <property type="nucleotide sequence ID" value="NZ_VFPA01000001.1"/>
</dbReference>
<protein>
    <submittedName>
        <fullName evidence="7">TetR family transcriptional regulator</fullName>
    </submittedName>
</protein>
<reference evidence="7 8" key="1">
    <citation type="submission" date="2019-06" db="EMBL/GenBank/DDBJ databases">
        <title>Sequencing the genomes of 1000 actinobacteria strains.</title>
        <authorList>
            <person name="Klenk H.-P."/>
        </authorList>
    </citation>
    <scope>NUCLEOTIDE SEQUENCE [LARGE SCALE GENOMIC DNA]</scope>
    <source>
        <strain evidence="7 8">DSM 45301</strain>
    </source>
</reference>
<dbReference type="GO" id="GO:0000976">
    <property type="term" value="F:transcription cis-regulatory region binding"/>
    <property type="evidence" value="ECO:0007669"/>
    <property type="project" value="TreeGrafter"/>
</dbReference>
<feature type="domain" description="HTH tetR-type" evidence="6">
    <location>
        <begin position="8"/>
        <end position="68"/>
    </location>
</feature>
<dbReference type="OrthoDB" id="9816296at2"/>
<dbReference type="InterPro" id="IPR001647">
    <property type="entry name" value="HTH_TetR"/>
</dbReference>
<dbReference type="PROSITE" id="PS50977">
    <property type="entry name" value="HTH_TETR_2"/>
    <property type="match status" value="1"/>
</dbReference>
<keyword evidence="1" id="KW-0678">Repressor</keyword>
<sequence length="201" mass="21770">MPRRVDHDARRREIADALLRLATAEGLESVSLRHVAAEAGISMGAVQHYFRSKDEMVVFALEHQSQQQEQRIVASLRDAGHPPTDRDVIRTIMLEILPIDGPSRAAWLAGIAYFIRAMSDPRMAAIVAAGGPKVIEVFAERLAAARTAGELAPGVDPVHEAVVLWSLVDAQATAIVLGGRTPEQAVATVDYHLSRVFPGRG</sequence>
<organism evidence="7 8">
    <name type="scientific">Pseudonocardia kunmingensis</name>
    <dbReference type="NCBI Taxonomy" id="630975"/>
    <lineage>
        <taxon>Bacteria</taxon>
        <taxon>Bacillati</taxon>
        <taxon>Actinomycetota</taxon>
        <taxon>Actinomycetes</taxon>
        <taxon>Pseudonocardiales</taxon>
        <taxon>Pseudonocardiaceae</taxon>
        <taxon>Pseudonocardia</taxon>
    </lineage>
</organism>
<keyword evidence="3 5" id="KW-0238">DNA-binding</keyword>
<dbReference type="AlphaFoldDB" id="A0A543DZC3"/>
<dbReference type="Pfam" id="PF00440">
    <property type="entry name" value="TetR_N"/>
    <property type="match status" value="1"/>
</dbReference>
<dbReference type="GO" id="GO:0003700">
    <property type="term" value="F:DNA-binding transcription factor activity"/>
    <property type="evidence" value="ECO:0007669"/>
    <property type="project" value="TreeGrafter"/>
</dbReference>